<dbReference type="EC" id="2.7.6.1" evidence="1"/>
<evidence type="ECO:0000256" key="6">
    <source>
        <dbReference type="ARBA" id="ARBA00022840"/>
    </source>
</evidence>
<evidence type="ECO:0000256" key="1">
    <source>
        <dbReference type="ARBA" id="ARBA00013247"/>
    </source>
</evidence>
<dbReference type="GO" id="GO:0000287">
    <property type="term" value="F:magnesium ion binding"/>
    <property type="evidence" value="ECO:0007669"/>
    <property type="project" value="InterPro"/>
</dbReference>
<dbReference type="AlphaFoldDB" id="A0A0K6IPZ1"/>
<organism evidence="10 11">
    <name type="scientific">Marinomonas fungiae</name>
    <dbReference type="NCBI Taxonomy" id="1137284"/>
    <lineage>
        <taxon>Bacteria</taxon>
        <taxon>Pseudomonadati</taxon>
        <taxon>Pseudomonadota</taxon>
        <taxon>Gammaproteobacteria</taxon>
        <taxon>Oceanospirillales</taxon>
        <taxon>Oceanospirillaceae</taxon>
        <taxon>Marinomonas</taxon>
    </lineage>
</organism>
<feature type="domain" description="Phosphoribosyltransferase" evidence="8">
    <location>
        <begin position="211"/>
        <end position="316"/>
    </location>
</feature>
<protein>
    <recommendedName>
        <fullName evidence="1">ribose-phosphate diphosphokinase</fullName>
        <ecNumber evidence="1">2.7.6.1</ecNumber>
    </recommendedName>
</protein>
<dbReference type="InterPro" id="IPR005946">
    <property type="entry name" value="Rib-P_diPkinase"/>
</dbReference>
<gene>
    <name evidence="10" type="ORF">Ga0061065_10991</name>
</gene>
<sequence length="406" mass="45885">MTLSTSQSTNVVVVSNSSDNPFAIDVAYAMGQHEDIADIISMKQFMNSEFCPRFISDEADFDNIGRKLTGKSVVIVSTTSHVQSRQELAMANFVIARAAKENGASRVILVEPDLFYSAQDRGPSKDLGKTSFERDIKDIKKFDGQPFTAKLYAQMLKLSGVDTVMTIHNHSDSVQQIFSEVFDGDFHNLIPYEIYAHYLLNSNILSYGEEGEGLVLCAPDKGARDFVKQMYNTLGLNKAKFIMLDKERTAERKVEITLHKESEHTFEGLDGASIVLFDDMVRTGSTVVQSCQFLKQINPERMVFAVSHFYASNEGRERMAHPALGEILTLNTLPTILNRDEQGRLRKKIVVLKVEKWLAQELCKILGLPPQSEELNPYKIDMSSKNPRFKRKIWYSDELHDLNKHG</sequence>
<dbReference type="GO" id="GO:0006164">
    <property type="term" value="P:purine nucleotide biosynthetic process"/>
    <property type="evidence" value="ECO:0007669"/>
    <property type="project" value="TreeGrafter"/>
</dbReference>
<dbReference type="GO" id="GO:0006015">
    <property type="term" value="P:5-phosphoribose 1-diphosphate biosynthetic process"/>
    <property type="evidence" value="ECO:0007669"/>
    <property type="project" value="TreeGrafter"/>
</dbReference>
<comment type="catalytic activity">
    <reaction evidence="7">
        <text>D-ribose 5-phosphate + ATP = 5-phospho-alpha-D-ribose 1-diphosphate + AMP + H(+)</text>
        <dbReference type="Rhea" id="RHEA:15609"/>
        <dbReference type="ChEBI" id="CHEBI:15378"/>
        <dbReference type="ChEBI" id="CHEBI:30616"/>
        <dbReference type="ChEBI" id="CHEBI:58017"/>
        <dbReference type="ChEBI" id="CHEBI:78346"/>
        <dbReference type="ChEBI" id="CHEBI:456215"/>
        <dbReference type="EC" id="2.7.6.1"/>
    </reaction>
</comment>
<evidence type="ECO:0000313" key="11">
    <source>
        <dbReference type="Proteomes" id="UP000182769"/>
    </source>
</evidence>
<dbReference type="InterPro" id="IPR029057">
    <property type="entry name" value="PRTase-like"/>
</dbReference>
<dbReference type="Gene3D" id="3.40.50.2020">
    <property type="match status" value="2"/>
</dbReference>
<keyword evidence="11" id="KW-1185">Reference proteome</keyword>
<dbReference type="SUPFAM" id="SSF53271">
    <property type="entry name" value="PRTase-like"/>
    <property type="match status" value="1"/>
</dbReference>
<dbReference type="Pfam" id="PF13793">
    <property type="entry name" value="Pribosyltran_N"/>
    <property type="match status" value="1"/>
</dbReference>
<dbReference type="PANTHER" id="PTHR10210:SF32">
    <property type="entry name" value="RIBOSE-PHOSPHATE PYROPHOSPHOKINASE 2"/>
    <property type="match status" value="1"/>
</dbReference>
<feature type="domain" description="Ribose-phosphate pyrophosphokinase N-terminal" evidence="9">
    <location>
        <begin position="51"/>
        <end position="122"/>
    </location>
</feature>
<keyword evidence="5" id="KW-0418">Kinase</keyword>
<dbReference type="InterPro" id="IPR029099">
    <property type="entry name" value="Pribosyltran_N"/>
</dbReference>
<keyword evidence="3" id="KW-0545">Nucleotide biosynthesis</keyword>
<dbReference type="GO" id="GO:0005737">
    <property type="term" value="C:cytoplasm"/>
    <property type="evidence" value="ECO:0007669"/>
    <property type="project" value="TreeGrafter"/>
</dbReference>
<evidence type="ECO:0000259" key="8">
    <source>
        <dbReference type="Pfam" id="PF00156"/>
    </source>
</evidence>
<evidence type="ECO:0000256" key="7">
    <source>
        <dbReference type="ARBA" id="ARBA00049535"/>
    </source>
</evidence>
<dbReference type="Proteomes" id="UP000182769">
    <property type="component" value="Unassembled WGS sequence"/>
</dbReference>
<accession>A0A0K6IPZ1</accession>
<dbReference type="InterPro" id="IPR000836">
    <property type="entry name" value="PRTase_dom"/>
</dbReference>
<evidence type="ECO:0000259" key="9">
    <source>
        <dbReference type="Pfam" id="PF13793"/>
    </source>
</evidence>
<dbReference type="Pfam" id="PF00156">
    <property type="entry name" value="Pribosyltran"/>
    <property type="match status" value="1"/>
</dbReference>
<dbReference type="GO" id="GO:0005524">
    <property type="term" value="F:ATP binding"/>
    <property type="evidence" value="ECO:0007669"/>
    <property type="project" value="UniProtKB-KW"/>
</dbReference>
<dbReference type="OrthoDB" id="9777067at2"/>
<evidence type="ECO:0000256" key="2">
    <source>
        <dbReference type="ARBA" id="ARBA00022679"/>
    </source>
</evidence>
<evidence type="ECO:0000256" key="4">
    <source>
        <dbReference type="ARBA" id="ARBA00022741"/>
    </source>
</evidence>
<dbReference type="GO" id="GO:0002189">
    <property type="term" value="C:ribose phosphate diphosphokinase complex"/>
    <property type="evidence" value="ECO:0007669"/>
    <property type="project" value="TreeGrafter"/>
</dbReference>
<name>A0A0K6IPZ1_9GAMM</name>
<dbReference type="STRING" id="1137284.GCA_001418205_02797"/>
<dbReference type="GO" id="GO:0016301">
    <property type="term" value="F:kinase activity"/>
    <property type="evidence" value="ECO:0007669"/>
    <property type="project" value="UniProtKB-KW"/>
</dbReference>
<keyword evidence="2" id="KW-0808">Transferase</keyword>
<evidence type="ECO:0000256" key="5">
    <source>
        <dbReference type="ARBA" id="ARBA00022777"/>
    </source>
</evidence>
<evidence type="ECO:0000256" key="3">
    <source>
        <dbReference type="ARBA" id="ARBA00022727"/>
    </source>
</evidence>
<keyword evidence="4" id="KW-0547">Nucleotide-binding</keyword>
<dbReference type="CDD" id="cd06223">
    <property type="entry name" value="PRTases_typeI"/>
    <property type="match status" value="1"/>
</dbReference>
<dbReference type="PANTHER" id="PTHR10210">
    <property type="entry name" value="RIBOSE-PHOSPHATE DIPHOSPHOKINASE FAMILY MEMBER"/>
    <property type="match status" value="1"/>
</dbReference>
<keyword evidence="6" id="KW-0067">ATP-binding</keyword>
<dbReference type="GO" id="GO:0004749">
    <property type="term" value="F:ribose phosphate diphosphokinase activity"/>
    <property type="evidence" value="ECO:0007669"/>
    <property type="project" value="UniProtKB-EC"/>
</dbReference>
<dbReference type="EMBL" id="CYHG01000009">
    <property type="protein sequence ID" value="CUB05153.1"/>
    <property type="molecule type" value="Genomic_DNA"/>
</dbReference>
<dbReference type="RefSeq" id="WP_055463858.1">
    <property type="nucleotide sequence ID" value="NZ_CYHG01000009.1"/>
</dbReference>
<proteinExistence type="predicted"/>
<dbReference type="SMART" id="SM01400">
    <property type="entry name" value="Pribosyltran_N"/>
    <property type="match status" value="1"/>
</dbReference>
<evidence type="ECO:0000313" key="10">
    <source>
        <dbReference type="EMBL" id="CUB05153.1"/>
    </source>
</evidence>
<reference evidence="11" key="1">
    <citation type="submission" date="2015-08" db="EMBL/GenBank/DDBJ databases">
        <authorList>
            <person name="Varghese N."/>
        </authorList>
    </citation>
    <scope>NUCLEOTIDE SEQUENCE [LARGE SCALE GENOMIC DNA]</scope>
    <source>
        <strain evidence="11">JCM 18476</strain>
    </source>
</reference>